<dbReference type="AlphaFoldDB" id="A0AAV7RAT0"/>
<sequence>MGGDVGAESVEFDPLRFNLLSWRSLQKDAASVDKSAPSCEAGRPHSRLIKVNEWARAHPGPVAGRCRASYGIQIKRNILSPSGVDIRPGQATAPQAEAPSNDPGCNSLVPGSSSPPLQLGSRAIQEGAPTSPEHAPPSGSPTVPVTTGPPRTTSGCGGSHHAPRPGLPVL</sequence>
<evidence type="ECO:0000313" key="3">
    <source>
        <dbReference type="Proteomes" id="UP001066276"/>
    </source>
</evidence>
<comment type="caution">
    <text evidence="2">The sequence shown here is derived from an EMBL/GenBank/DDBJ whole genome shotgun (WGS) entry which is preliminary data.</text>
</comment>
<evidence type="ECO:0000256" key="1">
    <source>
        <dbReference type="SAM" id="MobiDB-lite"/>
    </source>
</evidence>
<dbReference type="EMBL" id="JANPWB010000009">
    <property type="protein sequence ID" value="KAJ1148927.1"/>
    <property type="molecule type" value="Genomic_DNA"/>
</dbReference>
<reference evidence="2" key="1">
    <citation type="journal article" date="2022" name="bioRxiv">
        <title>Sequencing and chromosome-scale assembly of the giantPleurodeles waltlgenome.</title>
        <authorList>
            <person name="Brown T."/>
            <person name="Elewa A."/>
            <person name="Iarovenko S."/>
            <person name="Subramanian E."/>
            <person name="Araus A.J."/>
            <person name="Petzold A."/>
            <person name="Susuki M."/>
            <person name="Suzuki K.-i.T."/>
            <person name="Hayashi T."/>
            <person name="Toyoda A."/>
            <person name="Oliveira C."/>
            <person name="Osipova E."/>
            <person name="Leigh N.D."/>
            <person name="Simon A."/>
            <person name="Yun M.H."/>
        </authorList>
    </citation>
    <scope>NUCLEOTIDE SEQUENCE</scope>
    <source>
        <strain evidence="2">20211129_DDA</strain>
        <tissue evidence="2">Liver</tissue>
    </source>
</reference>
<gene>
    <name evidence="2" type="ORF">NDU88_001751</name>
</gene>
<feature type="region of interest" description="Disordered" evidence="1">
    <location>
        <begin position="80"/>
        <end position="170"/>
    </location>
</feature>
<keyword evidence="3" id="KW-1185">Reference proteome</keyword>
<feature type="compositionally biased region" description="Low complexity" evidence="1">
    <location>
        <begin position="107"/>
        <end position="121"/>
    </location>
</feature>
<organism evidence="2 3">
    <name type="scientific">Pleurodeles waltl</name>
    <name type="common">Iberian ribbed newt</name>
    <dbReference type="NCBI Taxonomy" id="8319"/>
    <lineage>
        <taxon>Eukaryota</taxon>
        <taxon>Metazoa</taxon>
        <taxon>Chordata</taxon>
        <taxon>Craniata</taxon>
        <taxon>Vertebrata</taxon>
        <taxon>Euteleostomi</taxon>
        <taxon>Amphibia</taxon>
        <taxon>Batrachia</taxon>
        <taxon>Caudata</taxon>
        <taxon>Salamandroidea</taxon>
        <taxon>Salamandridae</taxon>
        <taxon>Pleurodelinae</taxon>
        <taxon>Pleurodeles</taxon>
    </lineage>
</organism>
<accession>A0AAV7RAT0</accession>
<dbReference type="Proteomes" id="UP001066276">
    <property type="component" value="Chromosome 5"/>
</dbReference>
<name>A0AAV7RAT0_PLEWA</name>
<proteinExistence type="predicted"/>
<protein>
    <submittedName>
        <fullName evidence="2">Uncharacterized protein</fullName>
    </submittedName>
</protein>
<evidence type="ECO:0000313" key="2">
    <source>
        <dbReference type="EMBL" id="KAJ1148927.1"/>
    </source>
</evidence>
<feature type="compositionally biased region" description="Low complexity" evidence="1">
    <location>
        <begin position="140"/>
        <end position="154"/>
    </location>
</feature>